<evidence type="ECO:0000313" key="3">
    <source>
        <dbReference type="Proteomes" id="UP000557193"/>
    </source>
</evidence>
<dbReference type="InterPro" id="IPR011990">
    <property type="entry name" value="TPR-like_helical_dom_sf"/>
</dbReference>
<sequence length="215" mass="23395">MRKMKTTAVLLAGLLAAPLMSWAADVNEALTRLQSRWAEVNYQLPEKQREAAFAELAAQAETEVRNNPAPELLIWRGIILSTYAGAKGGLGALDLVKASKASLEQALAKNDQALDGSAYTSLGALYYQVPGWPVGFGDDDKAEAMLNKALTLNPDGIDPNYFYGDFLYRQERYADARAALLKAQAAKPRPGREVADRGRQAEIQALLDKVAAELK</sequence>
<dbReference type="Gene3D" id="1.25.40.10">
    <property type="entry name" value="Tetratricopeptide repeat domain"/>
    <property type="match status" value="1"/>
</dbReference>
<dbReference type="Pfam" id="PF14559">
    <property type="entry name" value="TPR_19"/>
    <property type="match status" value="1"/>
</dbReference>
<reference evidence="2 3" key="1">
    <citation type="submission" date="2020-08" db="EMBL/GenBank/DDBJ databases">
        <title>Functional genomics of gut bacteria from endangered species of beetles.</title>
        <authorList>
            <person name="Carlos-Shanley C."/>
        </authorList>
    </citation>
    <scope>NUCLEOTIDE SEQUENCE [LARGE SCALE GENOMIC DNA]</scope>
    <source>
        <strain evidence="2 3">S00202</strain>
    </source>
</reference>
<gene>
    <name evidence="2" type="ORF">HNP49_002256</name>
</gene>
<name>A0A7X0BT40_9PSED</name>
<dbReference type="AlphaFoldDB" id="A0A7X0BT40"/>
<feature type="signal peptide" evidence="1">
    <location>
        <begin position="1"/>
        <end position="23"/>
    </location>
</feature>
<organism evidence="2 3">
    <name type="scientific">Pseudomonas fluvialis</name>
    <dbReference type="NCBI Taxonomy" id="1793966"/>
    <lineage>
        <taxon>Bacteria</taxon>
        <taxon>Pseudomonadati</taxon>
        <taxon>Pseudomonadota</taxon>
        <taxon>Gammaproteobacteria</taxon>
        <taxon>Pseudomonadales</taxon>
        <taxon>Pseudomonadaceae</taxon>
        <taxon>Pseudomonas</taxon>
    </lineage>
</organism>
<dbReference type="SUPFAM" id="SSF48452">
    <property type="entry name" value="TPR-like"/>
    <property type="match status" value="1"/>
</dbReference>
<protein>
    <submittedName>
        <fullName evidence="2">Tetratricopeptide (TPR) repeat protein</fullName>
    </submittedName>
</protein>
<keyword evidence="1" id="KW-0732">Signal</keyword>
<keyword evidence="3" id="KW-1185">Reference proteome</keyword>
<feature type="chain" id="PRO_5031340286" evidence="1">
    <location>
        <begin position="24"/>
        <end position="215"/>
    </location>
</feature>
<evidence type="ECO:0000256" key="1">
    <source>
        <dbReference type="SAM" id="SignalP"/>
    </source>
</evidence>
<proteinExistence type="predicted"/>
<dbReference type="Proteomes" id="UP000557193">
    <property type="component" value="Unassembled WGS sequence"/>
</dbReference>
<accession>A0A7X0BT40</accession>
<comment type="caution">
    <text evidence="2">The sequence shown here is derived from an EMBL/GenBank/DDBJ whole genome shotgun (WGS) entry which is preliminary data.</text>
</comment>
<dbReference type="EMBL" id="JACHLL010000003">
    <property type="protein sequence ID" value="MBB6342088.1"/>
    <property type="molecule type" value="Genomic_DNA"/>
</dbReference>
<evidence type="ECO:0000313" key="2">
    <source>
        <dbReference type="EMBL" id="MBB6342088.1"/>
    </source>
</evidence>